<dbReference type="RefSeq" id="WP_368375922.1">
    <property type="nucleotide sequence ID" value="NZ_JBFRYB010000001.1"/>
</dbReference>
<feature type="binding site" evidence="5 6">
    <location>
        <position position="186"/>
    </location>
    <ligand>
        <name>S-adenosyl-L-methionine</name>
        <dbReference type="ChEBI" id="CHEBI:59789"/>
    </ligand>
</feature>
<dbReference type="InterPro" id="IPR030390">
    <property type="entry name" value="MeTrfase_TrmA_AS"/>
</dbReference>
<dbReference type="Gene3D" id="2.40.50.1070">
    <property type="match status" value="1"/>
</dbReference>
<feature type="active site" description="Proton acceptor" evidence="5">
    <location>
        <position position="355"/>
    </location>
</feature>
<dbReference type="InterPro" id="IPR030391">
    <property type="entry name" value="MeTrfase_TrmA_CS"/>
</dbReference>
<comment type="catalytic activity">
    <reaction evidence="5">
        <text>uridine(341) in tmRNA + S-adenosyl-L-methionine = 5-methyluridine(341) in tmRNA + S-adenosyl-L-homocysteine + H(+)</text>
        <dbReference type="Rhea" id="RHEA:43612"/>
        <dbReference type="Rhea" id="RHEA-COMP:10630"/>
        <dbReference type="Rhea" id="RHEA-COMP:10631"/>
        <dbReference type="ChEBI" id="CHEBI:15378"/>
        <dbReference type="ChEBI" id="CHEBI:57856"/>
        <dbReference type="ChEBI" id="CHEBI:59789"/>
        <dbReference type="ChEBI" id="CHEBI:65315"/>
        <dbReference type="ChEBI" id="CHEBI:74447"/>
    </reaction>
</comment>
<proteinExistence type="inferred from homology"/>
<keyword evidence="2 5" id="KW-0808">Transferase</keyword>
<dbReference type="SUPFAM" id="SSF53335">
    <property type="entry name" value="S-adenosyl-L-methionine-dependent methyltransferases"/>
    <property type="match status" value="1"/>
</dbReference>
<dbReference type="InterPro" id="IPR011869">
    <property type="entry name" value="TrmA_MeTrfase"/>
</dbReference>
<dbReference type="PANTHER" id="PTHR47790">
    <property type="entry name" value="TRNA/TMRNA (URACIL-C(5))-METHYLTRANSFERASE"/>
    <property type="match status" value="1"/>
</dbReference>
<comment type="function">
    <text evidence="5">Dual-specificity methyltransferase that catalyzes the formation of 5-methyluridine at position 54 (m5U54) in all tRNAs, and that of position 341 (m5U341) in tmRNA (transfer-mRNA).</text>
</comment>
<dbReference type="Pfam" id="PF05958">
    <property type="entry name" value="tRNA_U5-meth_tr"/>
    <property type="match status" value="1"/>
</dbReference>
<dbReference type="GO" id="GO:0032259">
    <property type="term" value="P:methylation"/>
    <property type="evidence" value="ECO:0007669"/>
    <property type="project" value="UniProtKB-KW"/>
</dbReference>
<organism evidence="8 9">
    <name type="scientific">Zhongshania arctica</name>
    <dbReference type="NCBI Taxonomy" id="3238302"/>
    <lineage>
        <taxon>Bacteria</taxon>
        <taxon>Pseudomonadati</taxon>
        <taxon>Pseudomonadota</taxon>
        <taxon>Gammaproteobacteria</taxon>
        <taxon>Cellvibrionales</taxon>
        <taxon>Spongiibacteraceae</taxon>
        <taxon>Zhongshania</taxon>
    </lineage>
</organism>
<reference evidence="8 9" key="1">
    <citation type="journal article" date="2011" name="Int. J. Syst. Evol. Microbiol.">
        <title>Zhongshania antarctica gen. nov., sp. nov. and Zhongshania guokunii sp. nov., gammaproteobacteria respectively isolated from coastal attached (fast) ice and surface seawater of the Antarctic.</title>
        <authorList>
            <person name="Li H.J."/>
            <person name="Zhang X.Y."/>
            <person name="Chen C.X."/>
            <person name="Zhang Y.J."/>
            <person name="Gao Z.M."/>
            <person name="Yu Y."/>
            <person name="Chen X.L."/>
            <person name="Chen B."/>
            <person name="Zhang Y.Z."/>
        </authorList>
    </citation>
    <scope>NUCLEOTIDE SEQUENCE [LARGE SCALE GENOMIC DNA]</scope>
    <source>
        <strain evidence="8 9">R06B22</strain>
    </source>
</reference>
<feature type="active site" description="Nucleophile" evidence="5 6">
    <location>
        <position position="321"/>
    </location>
</feature>
<evidence type="ECO:0000313" key="8">
    <source>
        <dbReference type="EMBL" id="MEX1665827.1"/>
    </source>
</evidence>
<dbReference type="Proteomes" id="UP001557484">
    <property type="component" value="Unassembled WGS sequence"/>
</dbReference>
<accession>A0ABV3TW24</accession>
<dbReference type="InterPro" id="IPR010280">
    <property type="entry name" value="U5_MeTrfase_fam"/>
</dbReference>
<dbReference type="GO" id="GO:0030697">
    <property type="term" value="F:tRNA (uracil(54)-C5)-methyltransferase activity, S-adenosyl methionine-dependent"/>
    <property type="evidence" value="ECO:0007669"/>
    <property type="project" value="UniProtKB-EC"/>
</dbReference>
<evidence type="ECO:0000256" key="1">
    <source>
        <dbReference type="ARBA" id="ARBA00022603"/>
    </source>
</evidence>
<dbReference type="InterPro" id="IPR029063">
    <property type="entry name" value="SAM-dependent_MTases_sf"/>
</dbReference>
<feature type="binding site" evidence="5 6">
    <location>
        <position position="296"/>
    </location>
    <ligand>
        <name>S-adenosyl-L-methionine</name>
        <dbReference type="ChEBI" id="CHEBI:59789"/>
    </ligand>
</feature>
<dbReference type="PROSITE" id="PS01230">
    <property type="entry name" value="TRMA_1"/>
    <property type="match status" value="1"/>
</dbReference>
<keyword evidence="1 5" id="KW-0489">Methyltransferase</keyword>
<evidence type="ECO:0000256" key="6">
    <source>
        <dbReference type="PROSITE-ProRule" id="PRU01024"/>
    </source>
</evidence>
<dbReference type="PANTHER" id="PTHR47790:SF2">
    <property type="entry name" value="TRNA_TMRNA (URACIL-C(5))-METHYLTRANSFERASE"/>
    <property type="match status" value="1"/>
</dbReference>
<keyword evidence="4 5" id="KW-0819">tRNA processing</keyword>
<evidence type="ECO:0000256" key="7">
    <source>
        <dbReference type="PROSITE-ProRule" id="PRU10015"/>
    </source>
</evidence>
<dbReference type="NCBIfam" id="TIGR02143">
    <property type="entry name" value="trmA_only"/>
    <property type="match status" value="1"/>
</dbReference>
<protein>
    <recommendedName>
        <fullName evidence="5">tRNA/tmRNA (uracil-C(5))-methyltransferase</fullName>
        <ecNumber evidence="5">2.1.1.35</ecNumber>
    </recommendedName>
    <alternativeName>
        <fullName evidence="5">tRNA (uracil(54)-C(5))-methyltransferase</fullName>
    </alternativeName>
    <alternativeName>
        <fullName evidence="5">tRNA(m5U54)-methyltransferase</fullName>
        <shortName evidence="5">RUMT</shortName>
    </alternativeName>
    <alternativeName>
        <fullName evidence="5">tmRNA (uracil(341)-C(5))-methyltransferase</fullName>
    </alternativeName>
</protein>
<evidence type="ECO:0000256" key="5">
    <source>
        <dbReference type="HAMAP-Rule" id="MF_01011"/>
    </source>
</evidence>
<evidence type="ECO:0000256" key="2">
    <source>
        <dbReference type="ARBA" id="ARBA00022679"/>
    </source>
</evidence>
<dbReference type="HAMAP" id="MF_01011">
    <property type="entry name" value="RNA_methyltr_TrmA"/>
    <property type="match status" value="1"/>
</dbReference>
<comment type="catalytic activity">
    <reaction evidence="5">
        <text>uridine(54) in tRNA + S-adenosyl-L-methionine = 5-methyluridine(54) in tRNA + S-adenosyl-L-homocysteine + H(+)</text>
        <dbReference type="Rhea" id="RHEA:42712"/>
        <dbReference type="Rhea" id="RHEA-COMP:10167"/>
        <dbReference type="Rhea" id="RHEA-COMP:10193"/>
        <dbReference type="ChEBI" id="CHEBI:15378"/>
        <dbReference type="ChEBI" id="CHEBI:57856"/>
        <dbReference type="ChEBI" id="CHEBI:59789"/>
        <dbReference type="ChEBI" id="CHEBI:65315"/>
        <dbReference type="ChEBI" id="CHEBI:74447"/>
        <dbReference type="EC" id="2.1.1.35"/>
    </reaction>
</comment>
<dbReference type="EC" id="2.1.1.35" evidence="5"/>
<keyword evidence="3 5" id="KW-0949">S-adenosyl-L-methionine</keyword>
<evidence type="ECO:0000313" key="9">
    <source>
        <dbReference type="Proteomes" id="UP001557484"/>
    </source>
</evidence>
<comment type="similarity">
    <text evidence="5">Belongs to the class I-like SAM-binding methyltransferase superfamily. RNA M5U methyltransferase family. TrmA subfamily.</text>
</comment>
<evidence type="ECO:0000256" key="4">
    <source>
        <dbReference type="ARBA" id="ARBA00022694"/>
    </source>
</evidence>
<sequence length="366" mass="41776">MSLNPVDITNYPAILEKKACAVAELFSDLALPTPTVFPSEPVHYRLRAEFRLWHDKGSAYYAMFDPAEPKVPVKVDQFAIASKAIYDLMPVLLEKLNSQDTLSKRLFQVEFLSTLSGDMLVSLIYHRRLDEEWELLARELANNLKIQIIGRSKKQKLVIDRDYVLEELQIDNKPYLYHQYEGGFTQPNGKLNATMISWAKARAGENAHADLLELYCGNGNFTIPLATQFRKVLATEISKTSVKAAHENFALNEATNIEVLRMSSEELSSALNKERVFHRLRHIDLDSYNINTVLVDPPRAGLDDNTRHLISGFANILYISCNPETLHRDLQILSQTHAVEAFALFDQFPYTHHMESGVFLKRRVKL</sequence>
<feature type="active site" evidence="7">
    <location>
        <position position="321"/>
    </location>
</feature>
<dbReference type="CDD" id="cd02440">
    <property type="entry name" value="AdoMet_MTases"/>
    <property type="match status" value="1"/>
</dbReference>
<comment type="caution">
    <text evidence="8">The sequence shown here is derived from an EMBL/GenBank/DDBJ whole genome shotgun (WGS) entry which is preliminary data.</text>
</comment>
<feature type="binding site" evidence="5 6">
    <location>
        <position position="236"/>
    </location>
    <ligand>
        <name>S-adenosyl-L-methionine</name>
        <dbReference type="ChEBI" id="CHEBI:59789"/>
    </ligand>
</feature>
<dbReference type="EMBL" id="JBFRYB010000001">
    <property type="protein sequence ID" value="MEX1665827.1"/>
    <property type="molecule type" value="Genomic_DNA"/>
</dbReference>
<dbReference type="PROSITE" id="PS01231">
    <property type="entry name" value="TRMA_2"/>
    <property type="match status" value="1"/>
</dbReference>
<dbReference type="Gene3D" id="3.40.50.150">
    <property type="entry name" value="Vaccinia Virus protein VP39"/>
    <property type="match status" value="1"/>
</dbReference>
<name>A0ABV3TW24_9GAMM</name>
<dbReference type="PROSITE" id="PS51687">
    <property type="entry name" value="SAM_MT_RNA_M5U"/>
    <property type="match status" value="1"/>
</dbReference>
<feature type="binding site" evidence="5 6">
    <location>
        <position position="215"/>
    </location>
    <ligand>
        <name>S-adenosyl-L-methionine</name>
        <dbReference type="ChEBI" id="CHEBI:59789"/>
    </ligand>
</feature>
<gene>
    <name evidence="5 8" type="primary">trmA</name>
    <name evidence="8" type="ORF">AB4875_10025</name>
</gene>
<feature type="binding site" evidence="5">
    <location>
        <position position="220"/>
    </location>
    <ligand>
        <name>S-adenosyl-L-methionine</name>
        <dbReference type="ChEBI" id="CHEBI:59789"/>
    </ligand>
</feature>
<evidence type="ECO:0000256" key="3">
    <source>
        <dbReference type="ARBA" id="ARBA00022691"/>
    </source>
</evidence>
<keyword evidence="9" id="KW-1185">Reference proteome</keyword>